<reference evidence="1 2" key="1">
    <citation type="submission" date="2006-10" db="EMBL/GenBank/DDBJ databases">
        <authorList>
            <person name="Fleischmann R.D."/>
            <person name="Dodson R.J."/>
            <person name="Haft D.H."/>
            <person name="Merkel J.S."/>
            <person name="Nelson W.C."/>
            <person name="Fraser C.M."/>
        </authorList>
    </citation>
    <scope>NUCLEOTIDE SEQUENCE [LARGE SCALE GENOMIC DNA]</scope>
    <source>
        <strain evidence="1 2">104</strain>
    </source>
</reference>
<dbReference type="EMBL" id="CP000479">
    <property type="protein sequence ID" value="ABK67815.1"/>
    <property type="molecule type" value="Genomic_DNA"/>
</dbReference>
<organism evidence="1 2">
    <name type="scientific">Mycobacterium avium (strain 104)</name>
    <dbReference type="NCBI Taxonomy" id="243243"/>
    <lineage>
        <taxon>Bacteria</taxon>
        <taxon>Bacillati</taxon>
        <taxon>Actinomycetota</taxon>
        <taxon>Actinomycetes</taxon>
        <taxon>Mycobacteriales</taxon>
        <taxon>Mycobacteriaceae</taxon>
        <taxon>Mycobacterium</taxon>
        <taxon>Mycobacterium avium complex (MAC)</taxon>
    </lineage>
</organism>
<evidence type="ECO:0000313" key="1">
    <source>
        <dbReference type="EMBL" id="ABK67815.1"/>
    </source>
</evidence>
<proteinExistence type="predicted"/>
<name>A0A0H3A079_MYCA1</name>
<sequence length="125" mass="14242">MVAKPQGRGVRPADLRSIDLTNWIENVFSECIWHVDDSRQPQPQPGSAIGRKAIRDAVKPGRQRISRELLELAADIYRKHIDGQPLKAVERELCVPQRTAARYIEMCRADEYQILPPTTKGKRKA</sequence>
<dbReference type="AlphaFoldDB" id="A0A0H3A079"/>
<dbReference type="HOGENOM" id="CLU_1990141_0_0_11"/>
<gene>
    <name evidence="1" type="ordered locus">MAV_0697</name>
</gene>
<protein>
    <submittedName>
        <fullName evidence="1">Uncharacterized protein</fullName>
    </submittedName>
</protein>
<accession>A0A0H3A079</accession>
<evidence type="ECO:0000313" key="2">
    <source>
        <dbReference type="Proteomes" id="UP000001574"/>
    </source>
</evidence>
<dbReference type="KEGG" id="mav:MAV_0697"/>
<dbReference type="Proteomes" id="UP000001574">
    <property type="component" value="Chromosome"/>
</dbReference>